<dbReference type="PANTHER" id="PTHR42749">
    <property type="entry name" value="CELL SHAPE-DETERMINING PROTEIN MREB"/>
    <property type="match status" value="1"/>
</dbReference>
<dbReference type="CDD" id="cd10231">
    <property type="entry name" value="ASKHA_NBD_HSP70_YegD-like"/>
    <property type="match status" value="1"/>
</dbReference>
<dbReference type="SUPFAM" id="SSF53067">
    <property type="entry name" value="Actin-like ATPase domain"/>
    <property type="match status" value="2"/>
</dbReference>
<dbReference type="Pfam" id="PF00012">
    <property type="entry name" value="HSP70"/>
    <property type="match status" value="1"/>
</dbReference>
<dbReference type="EMBL" id="BAAAEJ010000003">
    <property type="protein sequence ID" value="GAA0386272.1"/>
    <property type="molecule type" value="Genomic_DNA"/>
</dbReference>
<keyword evidence="3" id="KW-0067">ATP-binding</keyword>
<reference evidence="4 5" key="1">
    <citation type="journal article" date="2019" name="Int. J. Syst. Evol. Microbiol.">
        <title>The Global Catalogue of Microorganisms (GCM) 10K type strain sequencing project: providing services to taxonomists for standard genome sequencing and annotation.</title>
        <authorList>
            <consortium name="The Broad Institute Genomics Platform"/>
            <consortium name="The Broad Institute Genome Sequencing Center for Infectious Disease"/>
            <person name="Wu L."/>
            <person name="Ma J."/>
        </authorList>
    </citation>
    <scope>NUCLEOTIDE SEQUENCE [LARGE SCALE GENOMIC DNA]</scope>
    <source>
        <strain evidence="4 5">JCM 13476</strain>
    </source>
</reference>
<evidence type="ECO:0000313" key="5">
    <source>
        <dbReference type="Proteomes" id="UP001500791"/>
    </source>
</evidence>
<dbReference type="RefSeq" id="WP_167173943.1">
    <property type="nucleotide sequence ID" value="NZ_BAAAEJ010000003.1"/>
</dbReference>
<gene>
    <name evidence="4" type="ORF">GCM10009093_11420</name>
</gene>
<organism evidence="4 5">
    <name type="scientific">Brevundimonas terrae</name>
    <dbReference type="NCBI Taxonomy" id="363631"/>
    <lineage>
        <taxon>Bacteria</taxon>
        <taxon>Pseudomonadati</taxon>
        <taxon>Pseudomonadota</taxon>
        <taxon>Alphaproteobacteria</taxon>
        <taxon>Caulobacterales</taxon>
        <taxon>Caulobacteraceae</taxon>
        <taxon>Brevundimonas</taxon>
    </lineage>
</organism>
<dbReference type="InterPro" id="IPR043129">
    <property type="entry name" value="ATPase_NBD"/>
</dbReference>
<proteinExistence type="inferred from homology"/>
<dbReference type="PROSITE" id="PS01036">
    <property type="entry name" value="HSP70_3"/>
    <property type="match status" value="1"/>
</dbReference>
<protein>
    <submittedName>
        <fullName evidence="4">Hsp70 family protein</fullName>
    </submittedName>
</protein>
<evidence type="ECO:0000256" key="1">
    <source>
        <dbReference type="ARBA" id="ARBA00007381"/>
    </source>
</evidence>
<dbReference type="Gene3D" id="3.90.640.10">
    <property type="entry name" value="Actin, Chain A, domain 4"/>
    <property type="match status" value="2"/>
</dbReference>
<comment type="similarity">
    <text evidence="1">Belongs to the heat shock protein 70 family.</text>
</comment>
<accession>A0ABN0Y890</accession>
<evidence type="ECO:0000256" key="2">
    <source>
        <dbReference type="ARBA" id="ARBA00022741"/>
    </source>
</evidence>
<name>A0ABN0Y890_9CAUL</name>
<sequence>MPDLKVRRVTVSSAAAPIATLGIDFGTTNTVMALSLPGQEAQVVTLQGPAGGLSGFRSALGFQIIPAADGSAPERIISAGPWAVETYLEDPLDTRFIQSFKNFAASAAFSETVIDGRRYRFEDLLAVFMEQVRQHAGEALQNLPPRVIVGRPVTFAGGNPNEPLALERYQAAFTQLGFGDIRYAYEPVGAAFYFARSLEKAATVLVADFGGGTSDFSIIRFEPTLDGLRSTPLGRAGVGIAGDAFDYRIIDNLVSPELGKGTTYTAMGKTLPVPQRYFTAFAKWEQLALLRASRDMKDIRGLVRNADEPEKMERLVEVLDENYGYALYQSVSALKIALSSQDEAEFVFAQGDVDIRHTVSRDTFEGWIAPELAQIEGAVDLALERAGMAPEGIDRVFLTGGTSFVPAVRRMFVDRFSEERIESGSEFESIASGLALIGQETDLDMWSETQNAA</sequence>
<dbReference type="Proteomes" id="UP001500791">
    <property type="component" value="Unassembled WGS sequence"/>
</dbReference>
<evidence type="ECO:0000313" key="4">
    <source>
        <dbReference type="EMBL" id="GAA0386272.1"/>
    </source>
</evidence>
<dbReference type="Gene3D" id="3.30.420.40">
    <property type="match status" value="3"/>
</dbReference>
<comment type="caution">
    <text evidence="4">The sequence shown here is derived from an EMBL/GenBank/DDBJ whole genome shotgun (WGS) entry which is preliminary data.</text>
</comment>
<keyword evidence="2" id="KW-0547">Nucleotide-binding</keyword>
<dbReference type="InterPro" id="IPR013126">
    <property type="entry name" value="Hsp_70_fam"/>
</dbReference>
<dbReference type="InterPro" id="IPR042054">
    <property type="entry name" value="YegD-like"/>
</dbReference>
<evidence type="ECO:0000256" key="3">
    <source>
        <dbReference type="ARBA" id="ARBA00022840"/>
    </source>
</evidence>
<keyword evidence="5" id="KW-1185">Reference proteome</keyword>
<dbReference type="PANTHER" id="PTHR42749:SF1">
    <property type="entry name" value="CELL SHAPE-DETERMINING PROTEIN MREB"/>
    <property type="match status" value="1"/>
</dbReference>
<dbReference type="InterPro" id="IPR018181">
    <property type="entry name" value="Heat_shock_70_CS"/>
</dbReference>